<evidence type="ECO:0000256" key="9">
    <source>
        <dbReference type="RuleBase" id="RU351113"/>
    </source>
</evidence>
<sequence>MVHLKNVSFWRKKEYGVRKRYYDLEDYDATFAIPWSVQKWVGLRLTKTDPPHVRIFWDTYYWLENLNLWLAAVLELIYMVVRSTEYVEIFLSMPCLCNLLLAIFKSYKMVVYRPVFNNLVWELRTMWPQGTVTEEEDRIVSRTLRSLNMVVKGYYWCNILLVLIFLSPSFVALGYRAAGHDTPLILPYWYWYPFDPYEGGLGYAFALAFEDFHGCSAICFMVMGDLLFCIFLSHISIQFDLLAVRIQKLVPTIEPKHRLSAFTTEQMRRENCNSPEWEKTHLKELAAIIDRHRALIRLSGDVEEMFSGALLLNFLNSSMIFCFCGFCSVIVEKWNEFSYKSFLVTALAQTYLLCAHGQKLIDSSKGITNALYNCLWYNASKKVKGSVLITMHRSQKEIHVTTYGFSVINMASYATILKTAWSYLSLLLNVYK</sequence>
<keyword evidence="3 9" id="KW-0812">Transmembrane</keyword>
<evidence type="ECO:0000256" key="6">
    <source>
        <dbReference type="ARBA" id="ARBA00023136"/>
    </source>
</evidence>
<dbReference type="PANTHER" id="PTHR21137:SF44">
    <property type="entry name" value="ODORANT RECEPTOR 13A-RELATED"/>
    <property type="match status" value="1"/>
</dbReference>
<dbReference type="GO" id="GO:0005886">
    <property type="term" value="C:plasma membrane"/>
    <property type="evidence" value="ECO:0007669"/>
    <property type="project" value="UniProtKB-SubCell"/>
</dbReference>
<evidence type="ECO:0000256" key="7">
    <source>
        <dbReference type="ARBA" id="ARBA00023170"/>
    </source>
</evidence>
<keyword evidence="7 9" id="KW-0675">Receptor</keyword>
<keyword evidence="5 9" id="KW-1133">Transmembrane helix</keyword>
<reference evidence="10" key="1">
    <citation type="journal article" date="2016" name="Sci. Rep.">
        <title>The chemosensory receptors of codling moth Cydia pomonella-expression in larvae and adults.</title>
        <authorList>
            <person name="Walker W.B.III."/>
            <person name="Gonzalez F."/>
            <person name="Garczynski S.F."/>
            <person name="Witzgall P."/>
        </authorList>
    </citation>
    <scope>NUCLEOTIDE SEQUENCE</scope>
</reference>
<comment type="similarity">
    <text evidence="9">Belongs to the insect chemoreceptor superfamily. Heteromeric odorant receptor channel (TC 1.A.69) family.</text>
</comment>
<feature type="transmembrane region" description="Helical" evidence="9">
    <location>
        <begin position="310"/>
        <end position="331"/>
    </location>
</feature>
<feature type="transmembrane region" description="Helical" evidence="9">
    <location>
        <begin position="189"/>
        <end position="209"/>
    </location>
</feature>
<dbReference type="GO" id="GO:0005549">
    <property type="term" value="F:odorant binding"/>
    <property type="evidence" value="ECO:0007669"/>
    <property type="project" value="InterPro"/>
</dbReference>
<keyword evidence="6 9" id="KW-0472">Membrane</keyword>
<accession>A0A0V0J0Y1</accession>
<evidence type="ECO:0000256" key="8">
    <source>
        <dbReference type="ARBA" id="ARBA00023224"/>
    </source>
</evidence>
<evidence type="ECO:0000256" key="3">
    <source>
        <dbReference type="ARBA" id="ARBA00022692"/>
    </source>
</evidence>
<evidence type="ECO:0000256" key="1">
    <source>
        <dbReference type="ARBA" id="ARBA00004141"/>
    </source>
</evidence>
<comment type="caution">
    <text evidence="9">Lacks conserved residue(s) required for the propagation of feature annotation.</text>
</comment>
<feature type="transmembrane region" description="Helical" evidence="9">
    <location>
        <begin position="60"/>
        <end position="80"/>
    </location>
</feature>
<evidence type="ECO:0000313" key="10">
    <source>
        <dbReference type="EMBL" id="JAP38437.1"/>
    </source>
</evidence>
<feature type="transmembrane region" description="Helical" evidence="9">
    <location>
        <begin position="86"/>
        <end position="104"/>
    </location>
</feature>
<protein>
    <recommendedName>
        <fullName evidence="9">Odorant receptor</fullName>
    </recommendedName>
</protein>
<keyword evidence="4 9" id="KW-0552">Olfaction</keyword>
<dbReference type="GO" id="GO:0007165">
    <property type="term" value="P:signal transduction"/>
    <property type="evidence" value="ECO:0007669"/>
    <property type="project" value="UniProtKB-KW"/>
</dbReference>
<dbReference type="GO" id="GO:0004984">
    <property type="term" value="F:olfactory receptor activity"/>
    <property type="evidence" value="ECO:0007669"/>
    <property type="project" value="InterPro"/>
</dbReference>
<comment type="subcellular location">
    <subcellularLocation>
        <location evidence="9">Cell membrane</location>
        <topology evidence="9">Multi-pass membrane protein</topology>
    </subcellularLocation>
    <subcellularLocation>
        <location evidence="1">Membrane</location>
        <topology evidence="1">Multi-pass membrane protein</topology>
    </subcellularLocation>
</comment>
<gene>
    <name evidence="10" type="primary">OR</name>
</gene>
<name>A0A0V0J0Y1_CYDPO</name>
<dbReference type="Pfam" id="PF02949">
    <property type="entry name" value="7tm_6"/>
    <property type="match status" value="1"/>
</dbReference>
<keyword evidence="8 9" id="KW-0807">Transducer</keyword>
<dbReference type="AlphaFoldDB" id="A0A0V0J0Y1"/>
<dbReference type="EMBL" id="GDKB01000059">
    <property type="protein sequence ID" value="JAP38437.1"/>
    <property type="molecule type" value="Transcribed_RNA"/>
</dbReference>
<dbReference type="PANTHER" id="PTHR21137">
    <property type="entry name" value="ODORANT RECEPTOR"/>
    <property type="match status" value="1"/>
</dbReference>
<dbReference type="InterPro" id="IPR004117">
    <property type="entry name" value="7tm6_olfct_rcpt"/>
</dbReference>
<evidence type="ECO:0000256" key="2">
    <source>
        <dbReference type="ARBA" id="ARBA00022606"/>
    </source>
</evidence>
<keyword evidence="2 9" id="KW-0716">Sensory transduction</keyword>
<evidence type="ECO:0000256" key="5">
    <source>
        <dbReference type="ARBA" id="ARBA00022989"/>
    </source>
</evidence>
<organism evidence="10">
    <name type="scientific">Cydia pomonella</name>
    <name type="common">Codling moth</name>
    <dbReference type="NCBI Taxonomy" id="82600"/>
    <lineage>
        <taxon>Eukaryota</taxon>
        <taxon>Metazoa</taxon>
        <taxon>Ecdysozoa</taxon>
        <taxon>Arthropoda</taxon>
        <taxon>Hexapoda</taxon>
        <taxon>Insecta</taxon>
        <taxon>Pterygota</taxon>
        <taxon>Neoptera</taxon>
        <taxon>Endopterygota</taxon>
        <taxon>Lepidoptera</taxon>
        <taxon>Glossata</taxon>
        <taxon>Ditrysia</taxon>
        <taxon>Tortricoidea</taxon>
        <taxon>Tortricidae</taxon>
        <taxon>Olethreutinae</taxon>
        <taxon>Grapholitini</taxon>
        <taxon>Cydia</taxon>
    </lineage>
</organism>
<feature type="transmembrane region" description="Helical" evidence="9">
    <location>
        <begin position="216"/>
        <end position="237"/>
    </location>
</feature>
<proteinExistence type="inferred from homology"/>
<evidence type="ECO:0000256" key="4">
    <source>
        <dbReference type="ARBA" id="ARBA00022725"/>
    </source>
</evidence>
<feature type="transmembrane region" description="Helical" evidence="9">
    <location>
        <begin position="154"/>
        <end position="177"/>
    </location>
</feature>